<sequence length="718" mass="79930">MDINTNKSYKWKFVRFGGVTQVQLTSGEELLHLRELDLKLWTALSMPVNGIFFDGETAKLIDTDDDGHIKPEELLNAVDWICSNIKNPDMLLEEGDSVPLEEFKNRDLASSAKMLLENIKKGDKKEITLEDVHAQKKFFTEHILTVSAELSEDSTDEEKMHKILEVIIASGSYNSNDISSDAEKIINTFYEQVKPFLKWNDDLQKDGVLPLSQEQTEKALEALKPVEEKIDDFFIRCKLAKYEPKAKASLCADGENFKSLITESLSGNNGFLASLPLASIDEEKPIPLTEGINPAWIAKIKIFIDNTVTPLLGNLTVLSENNWNVIKEKLSAYSLWQKSKPQFEVSKLGVEYLKEIIRPEQKSGLFSFIEKKLYIEAERSKISDLEKLVLYRRNIFRLLNNFITFTDFYEGKGAVFQAGILYFDSRSADLCFYLTEDARHASLDPITGSFLVYCDIKRKGETKKLLAMFTNGSGNTIIAGRNGIFYDREGNDWDATVTRVIINPISLKEAFFLPYRKLSAMIEGQIAKRAADADKKSEEKLGQTAAAVASADKAGTLEKPITPKKLDLGTIALVGTAIGGISALVSGILQALFGLGFWLPAGIIGLLLLISGPSVILAGIKLRKRSIGPVLEANGWAINTQLKINIPFGGSMTKLKLIPSGSRLIGRDPFADKRTGKKWLIAIATIIIISAIGWLVLHAVFKMNIKDFFTVISKLLKK</sequence>
<gene>
    <name evidence="3" type="ORF">IFE08_12390</name>
</gene>
<evidence type="ECO:0000256" key="1">
    <source>
        <dbReference type="SAM" id="Phobius"/>
    </source>
</evidence>
<feature type="transmembrane region" description="Helical" evidence="1">
    <location>
        <begin position="679"/>
        <end position="701"/>
    </location>
</feature>
<dbReference type="AlphaFoldDB" id="A0A7S6WNW4"/>
<evidence type="ECO:0000313" key="4">
    <source>
        <dbReference type="Proteomes" id="UP000593915"/>
    </source>
</evidence>
<dbReference type="RefSeq" id="WP_194076084.1">
    <property type="nucleotide sequence ID" value="NZ_CP061839.1"/>
</dbReference>
<dbReference type="PROSITE" id="PS50222">
    <property type="entry name" value="EF_HAND_2"/>
    <property type="match status" value="1"/>
</dbReference>
<keyword evidence="1" id="KW-0472">Membrane</keyword>
<evidence type="ECO:0000259" key="2">
    <source>
        <dbReference type="PROSITE" id="PS50222"/>
    </source>
</evidence>
<dbReference type="InterPro" id="IPR002048">
    <property type="entry name" value="EF_hand_dom"/>
</dbReference>
<feature type="transmembrane region" description="Helical" evidence="1">
    <location>
        <begin position="568"/>
        <end position="591"/>
    </location>
</feature>
<proteinExistence type="predicted"/>
<keyword evidence="1" id="KW-1133">Transmembrane helix</keyword>
<reference evidence="3 4" key="1">
    <citation type="submission" date="2020-09" db="EMBL/GenBank/DDBJ databases">
        <title>Characterization of Treponema spp. from bovine digital dermatitis in Korea.</title>
        <authorList>
            <person name="Espiritu H.M."/>
            <person name="Cho Y.I."/>
            <person name="Mamuad L."/>
        </authorList>
    </citation>
    <scope>NUCLEOTIDE SEQUENCE [LARGE SCALE GENOMIC DNA]</scope>
    <source>
        <strain evidence="3 4">KS1</strain>
    </source>
</reference>
<dbReference type="GO" id="GO:0005509">
    <property type="term" value="F:calcium ion binding"/>
    <property type="evidence" value="ECO:0007669"/>
    <property type="project" value="InterPro"/>
</dbReference>
<dbReference type="Proteomes" id="UP000593915">
    <property type="component" value="Chromosome"/>
</dbReference>
<name>A0A7S6WNW4_9SPIR</name>
<keyword evidence="1" id="KW-0812">Transmembrane</keyword>
<feature type="domain" description="EF-hand" evidence="2">
    <location>
        <begin position="59"/>
        <end position="84"/>
    </location>
</feature>
<accession>A0A7S6WNW4</accession>
<dbReference type="EMBL" id="CP061839">
    <property type="protein sequence ID" value="QOW60585.1"/>
    <property type="molecule type" value="Genomic_DNA"/>
</dbReference>
<feature type="transmembrane region" description="Helical" evidence="1">
    <location>
        <begin position="597"/>
        <end position="620"/>
    </location>
</feature>
<evidence type="ECO:0000313" key="3">
    <source>
        <dbReference type="EMBL" id="QOW60585.1"/>
    </source>
</evidence>
<organism evidence="3 4">
    <name type="scientific">Treponema pedis</name>
    <dbReference type="NCBI Taxonomy" id="409322"/>
    <lineage>
        <taxon>Bacteria</taxon>
        <taxon>Pseudomonadati</taxon>
        <taxon>Spirochaetota</taxon>
        <taxon>Spirochaetia</taxon>
        <taxon>Spirochaetales</taxon>
        <taxon>Treponemataceae</taxon>
        <taxon>Treponema</taxon>
    </lineage>
</organism>
<protein>
    <recommendedName>
        <fullName evidence="2">EF-hand domain-containing protein</fullName>
    </recommendedName>
</protein>